<reference evidence="2" key="1">
    <citation type="submission" date="2021-06" db="EMBL/GenBank/DDBJ databases">
        <authorList>
            <person name="Kallberg Y."/>
            <person name="Tangrot J."/>
            <person name="Rosling A."/>
        </authorList>
    </citation>
    <scope>NUCLEOTIDE SEQUENCE</scope>
    <source>
        <strain evidence="2">87-6 pot B 2015</strain>
    </source>
</reference>
<dbReference type="AlphaFoldDB" id="A0A9N9E7D0"/>
<evidence type="ECO:0000256" key="1">
    <source>
        <dbReference type="SAM" id="MobiDB-lite"/>
    </source>
</evidence>
<organism evidence="2 3">
    <name type="scientific">Funneliformis mosseae</name>
    <name type="common">Endomycorrhizal fungus</name>
    <name type="synonym">Glomus mosseae</name>
    <dbReference type="NCBI Taxonomy" id="27381"/>
    <lineage>
        <taxon>Eukaryota</taxon>
        <taxon>Fungi</taxon>
        <taxon>Fungi incertae sedis</taxon>
        <taxon>Mucoromycota</taxon>
        <taxon>Glomeromycotina</taxon>
        <taxon>Glomeromycetes</taxon>
        <taxon>Glomerales</taxon>
        <taxon>Glomeraceae</taxon>
        <taxon>Funneliformis</taxon>
    </lineage>
</organism>
<keyword evidence="3" id="KW-1185">Reference proteome</keyword>
<feature type="region of interest" description="Disordered" evidence="1">
    <location>
        <begin position="1"/>
        <end position="31"/>
    </location>
</feature>
<evidence type="ECO:0000313" key="2">
    <source>
        <dbReference type="EMBL" id="CAG8667393.1"/>
    </source>
</evidence>
<dbReference type="Proteomes" id="UP000789375">
    <property type="component" value="Unassembled WGS sequence"/>
</dbReference>
<accession>A0A9N9E7D0</accession>
<dbReference type="EMBL" id="CAJVPP010005580">
    <property type="protein sequence ID" value="CAG8667393.1"/>
    <property type="molecule type" value="Genomic_DNA"/>
</dbReference>
<comment type="caution">
    <text evidence="2">The sequence shown here is derived from an EMBL/GenBank/DDBJ whole genome shotgun (WGS) entry which is preliminary data.</text>
</comment>
<name>A0A9N9E7D0_FUNMO</name>
<sequence length="40" mass="4250">PEEQNHYDDNACNSGNGYDNDAGNSIGSSSGNQLAFLFNL</sequence>
<gene>
    <name evidence="2" type="ORF">FMOSSE_LOCUS12239</name>
</gene>
<feature type="compositionally biased region" description="Polar residues" evidence="1">
    <location>
        <begin position="11"/>
        <end position="31"/>
    </location>
</feature>
<feature type="non-terminal residue" evidence="2">
    <location>
        <position position="1"/>
    </location>
</feature>
<proteinExistence type="predicted"/>
<protein>
    <submittedName>
        <fullName evidence="2">8992_t:CDS:1</fullName>
    </submittedName>
</protein>
<evidence type="ECO:0000313" key="3">
    <source>
        <dbReference type="Proteomes" id="UP000789375"/>
    </source>
</evidence>